<dbReference type="Proteomes" id="UP000192903">
    <property type="component" value="Unassembled WGS sequence"/>
</dbReference>
<gene>
    <name evidence="1" type="ORF">SAMN02982989_4487</name>
</gene>
<dbReference type="RefSeq" id="WP_085425171.1">
    <property type="nucleotide sequence ID" value="NZ_FXAF01000011.1"/>
</dbReference>
<dbReference type="Pfam" id="PF10706">
    <property type="entry name" value="Aminoglyc_resit"/>
    <property type="match status" value="1"/>
</dbReference>
<sequence>MPPYPPPDHGAWSAWHPAELARRLGTMSKPWCVVGGWALDLWHGYQTREHEDLEFTILRSDFSAFRRCLGGMRFYTVGNGIVEYLPADAEPPTHISQIWCQDTVARRWRVDMMIEPGTPDTWIYKRDASVALPRAEMVDTTAEGIPYLKPAAILLFKAKYQRPKDEADFENASAKLTAAERDWLKACLDAIHPGHDWAKRLCRHSENENGRV</sequence>
<dbReference type="AlphaFoldDB" id="A0A1X7GWH5"/>
<proteinExistence type="predicted"/>
<dbReference type="STRING" id="464029.SAMN02982989_4487"/>
<accession>A0A1X7GWH5</accession>
<protein>
    <recommendedName>
        <fullName evidence="3">Amino acid transporter</fullName>
    </recommendedName>
</protein>
<dbReference type="InterPro" id="IPR043519">
    <property type="entry name" value="NT_sf"/>
</dbReference>
<dbReference type="SUPFAM" id="SSF81301">
    <property type="entry name" value="Nucleotidyltransferase"/>
    <property type="match status" value="1"/>
</dbReference>
<dbReference type="InterPro" id="IPR019646">
    <property type="entry name" value="Aminoglyc_AdlTrfase"/>
</dbReference>
<name>A0A1X7GWH5_9HYPH</name>
<keyword evidence="2" id="KW-1185">Reference proteome</keyword>
<dbReference type="Gene3D" id="3.30.460.40">
    <property type="match status" value="1"/>
</dbReference>
<evidence type="ECO:0008006" key="3">
    <source>
        <dbReference type="Google" id="ProtNLM"/>
    </source>
</evidence>
<dbReference type="EMBL" id="FXAF01000011">
    <property type="protein sequence ID" value="SMF75286.1"/>
    <property type="molecule type" value="Genomic_DNA"/>
</dbReference>
<reference evidence="2" key="1">
    <citation type="submission" date="2017-04" db="EMBL/GenBank/DDBJ databases">
        <authorList>
            <person name="Varghese N."/>
            <person name="Submissions S."/>
        </authorList>
    </citation>
    <scope>NUCLEOTIDE SEQUENCE [LARGE SCALE GENOMIC DNA]</scope>
    <source>
        <strain evidence="2">B4P</strain>
    </source>
</reference>
<evidence type="ECO:0000313" key="2">
    <source>
        <dbReference type="Proteomes" id="UP000192903"/>
    </source>
</evidence>
<dbReference type="OrthoDB" id="9800567at2"/>
<organism evidence="1 2">
    <name type="scientific">Xaviernesmea oryzae</name>
    <dbReference type="NCBI Taxonomy" id="464029"/>
    <lineage>
        <taxon>Bacteria</taxon>
        <taxon>Pseudomonadati</taxon>
        <taxon>Pseudomonadota</taxon>
        <taxon>Alphaproteobacteria</taxon>
        <taxon>Hyphomicrobiales</taxon>
        <taxon>Rhizobiaceae</taxon>
        <taxon>Rhizobium/Agrobacterium group</taxon>
        <taxon>Xaviernesmea</taxon>
    </lineage>
</organism>
<evidence type="ECO:0000313" key="1">
    <source>
        <dbReference type="EMBL" id="SMF75286.1"/>
    </source>
</evidence>